<feature type="transmembrane region" description="Helical" evidence="10">
    <location>
        <begin position="427"/>
        <end position="444"/>
    </location>
</feature>
<keyword evidence="3" id="KW-1003">Cell membrane</keyword>
<dbReference type="InterPro" id="IPR039421">
    <property type="entry name" value="Type_1_exporter"/>
</dbReference>
<dbReference type="Pfam" id="PF00005">
    <property type="entry name" value="ABC_tran"/>
    <property type="match status" value="1"/>
</dbReference>
<feature type="transmembrane region" description="Helical" evidence="10">
    <location>
        <begin position="214"/>
        <end position="232"/>
    </location>
</feature>
<sequence>MGWFKNQIEERQAADQQLLEDAYKKVISSILGGEQAEKIQDKRQVIKGNIDEIMRFYHLRPIDVSNEMIDVDSEFDYILKSRGIMKRKIKLTEGWYKDAFGPILAFTKESNVPVVLIPGNIAYRFENPFTKKREWVNNNNAGLFDVEAYHLYRPLPNKKMNIIDLLVFMRQSLYLNDLVYIVLCSFMATATSMFLPEFARILVGPILEIKESSYIVSLVICMICITVSYQLFEGIKTLLQSRIKTKISVNVESAMMMRIMSLPSGFFRKYSPGELCNRSLAVNQLCNTLVDIIMGSSLTAFVSLLYIFQIFSFAKSLTVPAIFIVLITLFFLVSTSMIQMKVDRELLNRQAKTAGLSYQFISGIKKLKLSGSEKRAYSKWLMAYAEEAKYQYNPPLFIKANAVFFAGINLFSTIVIYYIAVKSNLNQSYYYAFMASFGMLMGAFDSVSSVTDSFAQIKPILEMATPFLKTEPEIEVEKQLVNNVSGMITVENLSFKYNDDSQYVFKNLSLKVKPGDYIAIVGKTGCGKSTLIRLLLGLEHPQMGAIYYDNQNIDTMDLPSLRRKIGTVMQDSALFQGDIYSNIAITNPDLTEDEAWQAAEIAGIADDIKKMPMKMKTMITEGQGGISGGQRQRIMIARAIATRPKILFFDEATSALDNITQKKVSDALDKMGCTRIIIAHRLSTIKNCNKIIVINNGQIVESGTYEELIAKQQFFAELVKRQQLDNSQ</sequence>
<evidence type="ECO:0000256" key="4">
    <source>
        <dbReference type="ARBA" id="ARBA00022692"/>
    </source>
</evidence>
<keyword evidence="6" id="KW-0378">Hydrolase</keyword>
<dbReference type="Proteomes" id="UP000766246">
    <property type="component" value="Unassembled WGS sequence"/>
</dbReference>
<evidence type="ECO:0000256" key="10">
    <source>
        <dbReference type="SAM" id="Phobius"/>
    </source>
</evidence>
<dbReference type="GO" id="GO:0016887">
    <property type="term" value="F:ATP hydrolysis activity"/>
    <property type="evidence" value="ECO:0007669"/>
    <property type="project" value="InterPro"/>
</dbReference>
<dbReference type="InterPro" id="IPR017871">
    <property type="entry name" value="ABC_transporter-like_CS"/>
</dbReference>
<dbReference type="GO" id="GO:0034040">
    <property type="term" value="F:ATPase-coupled lipid transmembrane transporter activity"/>
    <property type="evidence" value="ECO:0007669"/>
    <property type="project" value="TreeGrafter"/>
</dbReference>
<dbReference type="Pfam" id="PF00664">
    <property type="entry name" value="ABC_membrane"/>
    <property type="match status" value="1"/>
</dbReference>
<feature type="transmembrane region" description="Helical" evidence="10">
    <location>
        <begin position="317"/>
        <end position="338"/>
    </location>
</feature>
<evidence type="ECO:0000256" key="7">
    <source>
        <dbReference type="ARBA" id="ARBA00022840"/>
    </source>
</evidence>
<keyword evidence="2" id="KW-0813">Transport</keyword>
<evidence type="ECO:0000313" key="13">
    <source>
        <dbReference type="EMBL" id="MBE5918279.1"/>
    </source>
</evidence>
<keyword evidence="5" id="KW-0547">Nucleotide-binding</keyword>
<keyword evidence="7 13" id="KW-0067">ATP-binding</keyword>
<dbReference type="PANTHER" id="PTHR24221">
    <property type="entry name" value="ATP-BINDING CASSETTE SUB-FAMILY B"/>
    <property type="match status" value="1"/>
</dbReference>
<dbReference type="InterPro" id="IPR003439">
    <property type="entry name" value="ABC_transporter-like_ATP-bd"/>
</dbReference>
<evidence type="ECO:0000256" key="3">
    <source>
        <dbReference type="ARBA" id="ARBA00022475"/>
    </source>
</evidence>
<gene>
    <name evidence="13" type="ORF">E7272_00390</name>
</gene>
<reference evidence="13" key="1">
    <citation type="submission" date="2019-04" db="EMBL/GenBank/DDBJ databases">
        <title>Evolution of Biomass-Degrading Anaerobic Consortia Revealed by Metagenomics.</title>
        <authorList>
            <person name="Peng X."/>
        </authorList>
    </citation>
    <scope>NUCLEOTIDE SEQUENCE</scope>
    <source>
        <strain evidence="13">SIG311</strain>
    </source>
</reference>
<feature type="domain" description="ABC transmembrane type-1" evidence="12">
    <location>
        <begin position="181"/>
        <end position="456"/>
    </location>
</feature>
<evidence type="ECO:0000256" key="1">
    <source>
        <dbReference type="ARBA" id="ARBA00004651"/>
    </source>
</evidence>
<evidence type="ECO:0000259" key="11">
    <source>
        <dbReference type="PROSITE" id="PS50893"/>
    </source>
</evidence>
<keyword evidence="9 10" id="KW-0472">Membrane</keyword>
<dbReference type="FunFam" id="3.40.50.300:FF:000299">
    <property type="entry name" value="ABC transporter ATP-binding protein/permease"/>
    <property type="match status" value="1"/>
</dbReference>
<dbReference type="GO" id="GO:0008234">
    <property type="term" value="F:cysteine-type peptidase activity"/>
    <property type="evidence" value="ECO:0007669"/>
    <property type="project" value="UniProtKB-KW"/>
</dbReference>
<feature type="transmembrane region" description="Helical" evidence="10">
    <location>
        <begin position="402"/>
        <end position="421"/>
    </location>
</feature>
<evidence type="ECO:0000256" key="9">
    <source>
        <dbReference type="ARBA" id="ARBA00023136"/>
    </source>
</evidence>
<dbReference type="SUPFAM" id="SSF90123">
    <property type="entry name" value="ABC transporter transmembrane region"/>
    <property type="match status" value="1"/>
</dbReference>
<evidence type="ECO:0000256" key="5">
    <source>
        <dbReference type="ARBA" id="ARBA00022741"/>
    </source>
</evidence>
<keyword evidence="8 10" id="KW-1133">Transmembrane helix</keyword>
<keyword evidence="6" id="KW-0645">Protease</keyword>
<keyword evidence="6" id="KW-0788">Thiol protease</keyword>
<evidence type="ECO:0000313" key="14">
    <source>
        <dbReference type="Proteomes" id="UP000766246"/>
    </source>
</evidence>
<protein>
    <submittedName>
        <fullName evidence="13">ATP-binding cassette domain-containing protein</fullName>
    </submittedName>
</protein>
<organism evidence="13 14">
    <name type="scientific">Pseudobutyrivibrio ruminis</name>
    <dbReference type="NCBI Taxonomy" id="46206"/>
    <lineage>
        <taxon>Bacteria</taxon>
        <taxon>Bacillati</taxon>
        <taxon>Bacillota</taxon>
        <taxon>Clostridia</taxon>
        <taxon>Lachnospirales</taxon>
        <taxon>Lachnospiraceae</taxon>
        <taxon>Pseudobutyrivibrio</taxon>
    </lineage>
</organism>
<dbReference type="Gene3D" id="1.20.1560.10">
    <property type="entry name" value="ABC transporter type 1, transmembrane domain"/>
    <property type="match status" value="1"/>
</dbReference>
<name>A0A927U4Y1_9FIRM</name>
<dbReference type="GO" id="GO:0005524">
    <property type="term" value="F:ATP binding"/>
    <property type="evidence" value="ECO:0007669"/>
    <property type="project" value="UniProtKB-KW"/>
</dbReference>
<proteinExistence type="predicted"/>
<evidence type="ECO:0000256" key="8">
    <source>
        <dbReference type="ARBA" id="ARBA00022989"/>
    </source>
</evidence>
<feature type="transmembrane region" description="Helical" evidence="10">
    <location>
        <begin position="288"/>
        <end position="311"/>
    </location>
</feature>
<dbReference type="GO" id="GO:0140359">
    <property type="term" value="F:ABC-type transporter activity"/>
    <property type="evidence" value="ECO:0007669"/>
    <property type="project" value="InterPro"/>
</dbReference>
<dbReference type="SUPFAM" id="SSF52540">
    <property type="entry name" value="P-loop containing nucleoside triphosphate hydrolases"/>
    <property type="match status" value="1"/>
</dbReference>
<dbReference type="PROSITE" id="PS50893">
    <property type="entry name" value="ABC_TRANSPORTER_2"/>
    <property type="match status" value="1"/>
</dbReference>
<feature type="transmembrane region" description="Helical" evidence="10">
    <location>
        <begin position="173"/>
        <end position="194"/>
    </location>
</feature>
<comment type="subcellular location">
    <subcellularLocation>
        <location evidence="1">Cell membrane</location>
        <topology evidence="1">Multi-pass membrane protein</topology>
    </subcellularLocation>
</comment>
<dbReference type="PANTHER" id="PTHR24221:SF654">
    <property type="entry name" value="ATP-BINDING CASSETTE SUB-FAMILY B MEMBER 6"/>
    <property type="match status" value="1"/>
</dbReference>
<accession>A0A927U4Y1</accession>
<feature type="domain" description="ABC transporter" evidence="11">
    <location>
        <begin position="488"/>
        <end position="721"/>
    </location>
</feature>
<evidence type="ECO:0000256" key="2">
    <source>
        <dbReference type="ARBA" id="ARBA00022448"/>
    </source>
</evidence>
<dbReference type="PROSITE" id="PS50929">
    <property type="entry name" value="ABC_TM1F"/>
    <property type="match status" value="1"/>
</dbReference>
<dbReference type="PROSITE" id="PS00211">
    <property type="entry name" value="ABC_TRANSPORTER_1"/>
    <property type="match status" value="1"/>
</dbReference>
<dbReference type="SMART" id="SM00382">
    <property type="entry name" value="AAA"/>
    <property type="match status" value="1"/>
</dbReference>
<dbReference type="GO" id="GO:0005886">
    <property type="term" value="C:plasma membrane"/>
    <property type="evidence" value="ECO:0007669"/>
    <property type="project" value="UniProtKB-SubCell"/>
</dbReference>
<dbReference type="InterPro" id="IPR011527">
    <property type="entry name" value="ABC1_TM_dom"/>
</dbReference>
<dbReference type="InterPro" id="IPR036640">
    <property type="entry name" value="ABC1_TM_sf"/>
</dbReference>
<dbReference type="Gene3D" id="3.40.50.300">
    <property type="entry name" value="P-loop containing nucleotide triphosphate hydrolases"/>
    <property type="match status" value="1"/>
</dbReference>
<evidence type="ECO:0000256" key="6">
    <source>
        <dbReference type="ARBA" id="ARBA00022807"/>
    </source>
</evidence>
<dbReference type="InterPro" id="IPR027417">
    <property type="entry name" value="P-loop_NTPase"/>
</dbReference>
<comment type="caution">
    <text evidence="13">The sequence shown here is derived from an EMBL/GenBank/DDBJ whole genome shotgun (WGS) entry which is preliminary data.</text>
</comment>
<keyword evidence="4 10" id="KW-0812">Transmembrane</keyword>
<evidence type="ECO:0000259" key="12">
    <source>
        <dbReference type="PROSITE" id="PS50929"/>
    </source>
</evidence>
<dbReference type="EMBL" id="SVER01000001">
    <property type="protein sequence ID" value="MBE5918279.1"/>
    <property type="molecule type" value="Genomic_DNA"/>
</dbReference>
<dbReference type="InterPro" id="IPR003593">
    <property type="entry name" value="AAA+_ATPase"/>
</dbReference>
<dbReference type="AlphaFoldDB" id="A0A927U4Y1"/>